<dbReference type="AlphaFoldDB" id="A0A4Q2K5H0"/>
<dbReference type="EMBL" id="SDPW01000001">
    <property type="protein sequence ID" value="RXZ54894.1"/>
    <property type="molecule type" value="Genomic_DNA"/>
</dbReference>
<sequence length="148" mass="16368">MDAKEYFEGIRDEVASIEHAREMLARLKAREGAKAQSYTAGGGGGSSDPMDAINSRIDFEGRLQQRISDSEALLDEATALLYGTDNRGGLAKLKGNRYADALCMAYLQAMPWDDIADVMQCSRQWCRELCNAGFRYIDEVGFAALKEI</sequence>
<accession>A0A4Q2K5H0</accession>
<dbReference type="Proteomes" id="UP000293345">
    <property type="component" value="Unassembled WGS sequence"/>
</dbReference>
<keyword evidence="2" id="KW-1185">Reference proteome</keyword>
<proteinExistence type="predicted"/>
<reference evidence="1 2" key="1">
    <citation type="submission" date="2019-01" db="EMBL/GenBank/DDBJ databases">
        <title>Senegalimassilia sp. nov. KGMB04484 isolated human feces.</title>
        <authorList>
            <person name="Han K.-I."/>
            <person name="Kim J.-S."/>
            <person name="Lee K.C."/>
            <person name="Suh M.K."/>
            <person name="Eom M.K."/>
            <person name="Lee J.H."/>
            <person name="Park S.-H."/>
            <person name="Kang S.W."/>
            <person name="Park J.-E."/>
            <person name="Oh B.S."/>
            <person name="Yu S.Y."/>
            <person name="Choi S.-H."/>
            <person name="Lee D.H."/>
            <person name="Yoon H."/>
            <person name="Kim B.-Y."/>
            <person name="Lee J.H."/>
            <person name="Lee J.-S."/>
        </authorList>
    </citation>
    <scope>NUCLEOTIDE SEQUENCE [LARGE SCALE GENOMIC DNA]</scope>
    <source>
        <strain evidence="1 2">KGMB04484</strain>
    </source>
</reference>
<name>A0A4Q2K5H0_9ACTN</name>
<dbReference type="OrthoDB" id="3196722at2"/>
<evidence type="ECO:0008006" key="3">
    <source>
        <dbReference type="Google" id="ProtNLM"/>
    </source>
</evidence>
<protein>
    <recommendedName>
        <fullName evidence="3">DUF1492 domain-containing protein</fullName>
    </recommendedName>
</protein>
<comment type="caution">
    <text evidence="1">The sequence shown here is derived from an EMBL/GenBank/DDBJ whole genome shotgun (WGS) entry which is preliminary data.</text>
</comment>
<organism evidence="1 2">
    <name type="scientific">Senegalimassilia faecalis</name>
    <dbReference type="NCBI Taxonomy" id="2509433"/>
    <lineage>
        <taxon>Bacteria</taxon>
        <taxon>Bacillati</taxon>
        <taxon>Actinomycetota</taxon>
        <taxon>Coriobacteriia</taxon>
        <taxon>Coriobacteriales</taxon>
        <taxon>Coriobacteriaceae</taxon>
        <taxon>Senegalimassilia</taxon>
    </lineage>
</organism>
<gene>
    <name evidence="1" type="ORF">ET524_10675</name>
</gene>
<evidence type="ECO:0000313" key="2">
    <source>
        <dbReference type="Proteomes" id="UP000293345"/>
    </source>
</evidence>
<dbReference type="RefSeq" id="WP_129425725.1">
    <property type="nucleotide sequence ID" value="NZ_SDPW01000001.1"/>
</dbReference>
<evidence type="ECO:0000313" key="1">
    <source>
        <dbReference type="EMBL" id="RXZ54894.1"/>
    </source>
</evidence>